<evidence type="ECO:0000313" key="13">
    <source>
        <dbReference type="Proteomes" id="UP000001683"/>
    </source>
</evidence>
<dbReference type="InterPro" id="IPR029044">
    <property type="entry name" value="Nucleotide-diphossugar_trans"/>
</dbReference>
<feature type="binding site" evidence="9">
    <location>
        <position position="167"/>
    </location>
    <ligand>
        <name>alpha-D-glucose 1-phosphate</name>
        <dbReference type="ChEBI" id="CHEBI:58601"/>
    </ligand>
</feature>
<dbReference type="CDD" id="cd04651">
    <property type="entry name" value="LbH_G1P_AT_C"/>
    <property type="match status" value="1"/>
</dbReference>
<keyword evidence="7 9" id="KW-0320">Glycogen biosynthesis</keyword>
<dbReference type="CDD" id="cd02508">
    <property type="entry name" value="ADP_Glucose_PP"/>
    <property type="match status" value="1"/>
</dbReference>
<evidence type="ECO:0000256" key="5">
    <source>
        <dbReference type="ARBA" id="ARBA00022741"/>
    </source>
</evidence>
<dbReference type="NCBIfam" id="TIGR02091">
    <property type="entry name" value="glgC"/>
    <property type="match status" value="1"/>
</dbReference>
<evidence type="ECO:0000259" key="11">
    <source>
        <dbReference type="Pfam" id="PF24894"/>
    </source>
</evidence>
<comment type="catalytic activity">
    <reaction evidence="9">
        <text>alpha-D-glucose 1-phosphate + ATP + H(+) = ADP-alpha-D-glucose + diphosphate</text>
        <dbReference type="Rhea" id="RHEA:12120"/>
        <dbReference type="ChEBI" id="CHEBI:15378"/>
        <dbReference type="ChEBI" id="CHEBI:30616"/>
        <dbReference type="ChEBI" id="CHEBI:33019"/>
        <dbReference type="ChEBI" id="CHEBI:57498"/>
        <dbReference type="ChEBI" id="CHEBI:58601"/>
        <dbReference type="EC" id="2.7.7.27"/>
    </reaction>
</comment>
<keyword evidence="6 9" id="KW-0067">ATP-binding</keyword>
<dbReference type="InterPro" id="IPR011004">
    <property type="entry name" value="Trimer_LpxA-like_sf"/>
</dbReference>
<dbReference type="InterPro" id="IPR011832">
    <property type="entry name" value="GlgDAde_trans"/>
</dbReference>
<dbReference type="NCBIfam" id="TIGR02092">
    <property type="entry name" value="glgD"/>
    <property type="match status" value="1"/>
</dbReference>
<name>B2A6E9_NATTJ</name>
<evidence type="ECO:0000256" key="9">
    <source>
        <dbReference type="HAMAP-Rule" id="MF_00624"/>
    </source>
</evidence>
<evidence type="ECO:0000256" key="3">
    <source>
        <dbReference type="ARBA" id="ARBA00022679"/>
    </source>
</evidence>
<feature type="binding site" evidence="9">
    <location>
        <position position="193"/>
    </location>
    <ligand>
        <name>alpha-D-glucose 1-phosphate</name>
        <dbReference type="ChEBI" id="CHEBI:58601"/>
    </ligand>
</feature>
<dbReference type="UniPathway" id="UPA00164"/>
<dbReference type="SUPFAM" id="SSF51161">
    <property type="entry name" value="Trimeric LpxA-like enzymes"/>
    <property type="match status" value="1"/>
</dbReference>
<dbReference type="RefSeq" id="WP_012447043.1">
    <property type="nucleotide sequence ID" value="NC_010718.1"/>
</dbReference>
<feature type="binding site" evidence="9">
    <location>
        <begin position="182"/>
        <end position="183"/>
    </location>
    <ligand>
        <name>alpha-D-glucose 1-phosphate</name>
        <dbReference type="ChEBI" id="CHEBI:58601"/>
    </ligand>
</feature>
<feature type="binding site" evidence="9">
    <location>
        <position position="102"/>
    </location>
    <ligand>
        <name>alpha-D-glucose 1-phosphate</name>
        <dbReference type="ChEBI" id="CHEBI:58601"/>
    </ligand>
</feature>
<evidence type="ECO:0000313" key="12">
    <source>
        <dbReference type="EMBL" id="ACB84157.1"/>
    </source>
</evidence>
<dbReference type="HAMAP" id="MF_00624">
    <property type="entry name" value="GlgC"/>
    <property type="match status" value="1"/>
</dbReference>
<accession>B2A6E9</accession>
<protein>
    <recommendedName>
        <fullName evidence="9">Glucose-1-phosphate adenylyltransferase</fullName>
        <ecNumber evidence="9">2.7.7.27</ecNumber>
    </recommendedName>
    <alternativeName>
        <fullName evidence="9">ADP-glucose pyrophosphorylase</fullName>
        <shortName evidence="9">ADPGlc PPase</shortName>
    </alternativeName>
    <alternativeName>
        <fullName evidence="9">ADP-glucose synthase</fullName>
    </alternativeName>
</protein>
<dbReference type="GO" id="GO:0008878">
    <property type="term" value="F:glucose-1-phosphate adenylyltransferase activity"/>
    <property type="evidence" value="ECO:0007669"/>
    <property type="project" value="UniProtKB-UniRule"/>
</dbReference>
<dbReference type="Proteomes" id="UP000001683">
    <property type="component" value="Chromosome"/>
</dbReference>
<dbReference type="OrthoDB" id="9801810at2"/>
<reference evidence="12 13" key="1">
    <citation type="submission" date="2008-04" db="EMBL/GenBank/DDBJ databases">
        <title>Complete sequence of chromosome of Natranaerobius thermophilus JW/NM-WN-LF.</title>
        <authorList>
            <consortium name="US DOE Joint Genome Institute"/>
            <person name="Copeland A."/>
            <person name="Lucas S."/>
            <person name="Lapidus A."/>
            <person name="Glavina del Rio T."/>
            <person name="Dalin E."/>
            <person name="Tice H."/>
            <person name="Bruce D."/>
            <person name="Goodwin L."/>
            <person name="Pitluck S."/>
            <person name="Chertkov O."/>
            <person name="Brettin T."/>
            <person name="Detter J.C."/>
            <person name="Han C."/>
            <person name="Kuske C.R."/>
            <person name="Schmutz J."/>
            <person name="Larimer F."/>
            <person name="Land M."/>
            <person name="Hauser L."/>
            <person name="Kyrpides N."/>
            <person name="Lykidis A."/>
            <person name="Mesbah N.M."/>
            <person name="Wiegel J."/>
        </authorList>
    </citation>
    <scope>NUCLEOTIDE SEQUENCE [LARGE SCALE GENOMIC DNA]</scope>
    <source>
        <strain evidence="13">ATCC BAA-1301 / DSM 18059 / JW/NM-WN-LF</strain>
    </source>
</reference>
<dbReference type="FunCoup" id="B2A6E9">
    <property type="interactions" value="133"/>
</dbReference>
<keyword evidence="8 9" id="KW-0119">Carbohydrate metabolism</keyword>
<keyword evidence="3 9" id="KW-0808">Transferase</keyword>
<evidence type="ECO:0000256" key="7">
    <source>
        <dbReference type="ARBA" id="ARBA00023056"/>
    </source>
</evidence>
<evidence type="ECO:0000259" key="10">
    <source>
        <dbReference type="Pfam" id="PF00483"/>
    </source>
</evidence>
<evidence type="ECO:0000256" key="4">
    <source>
        <dbReference type="ARBA" id="ARBA00022695"/>
    </source>
</evidence>
<feature type="domain" description="Nucleotidyl transferase" evidence="10">
    <location>
        <begin position="10"/>
        <end position="263"/>
    </location>
</feature>
<dbReference type="PROSITE" id="PS00810">
    <property type="entry name" value="ADP_GLC_PYROPHOSPH_3"/>
    <property type="match status" value="1"/>
</dbReference>
<comment type="pathway">
    <text evidence="9">Glycan biosynthesis; glycogen biosynthesis.</text>
</comment>
<feature type="domain" description="Glucose-1-phosphate adenylyltransferase/Bifunctional protein GlmU-like C-terminal hexapeptide" evidence="11">
    <location>
        <begin position="292"/>
        <end position="366"/>
    </location>
</feature>
<keyword evidence="2 9" id="KW-0321">Glycogen metabolism</keyword>
<keyword evidence="13" id="KW-1185">Reference proteome</keyword>
<dbReference type="InterPro" id="IPR011831">
    <property type="entry name" value="ADP-Glc_PPase"/>
</dbReference>
<dbReference type="InterPro" id="IPR023049">
    <property type="entry name" value="GlgC_bac"/>
</dbReference>
<dbReference type="Gene3D" id="3.90.550.10">
    <property type="entry name" value="Spore Coat Polysaccharide Biosynthesis Protein SpsA, Chain A"/>
    <property type="match status" value="1"/>
</dbReference>
<evidence type="ECO:0000256" key="6">
    <source>
        <dbReference type="ARBA" id="ARBA00022840"/>
    </source>
</evidence>
<proteinExistence type="inferred from homology"/>
<comment type="subunit">
    <text evidence="9">Homotetramer.</text>
</comment>
<dbReference type="STRING" id="457570.Nther_0561"/>
<keyword evidence="4 9" id="KW-0548">Nucleotidyltransferase</keyword>
<dbReference type="PANTHER" id="PTHR43523:SF2">
    <property type="entry name" value="GLUCOSE-1-PHOSPHATE ADENYLYLTRANSFERASE"/>
    <property type="match status" value="1"/>
</dbReference>
<comment type="similarity">
    <text evidence="1 9">Belongs to the bacterial/plant glucose-1-phosphate adenylyltransferase family.</text>
</comment>
<dbReference type="InterPro" id="IPR005835">
    <property type="entry name" value="NTP_transferase_dom"/>
</dbReference>
<evidence type="ECO:0000256" key="2">
    <source>
        <dbReference type="ARBA" id="ARBA00022600"/>
    </source>
</evidence>
<dbReference type="Pfam" id="PF24894">
    <property type="entry name" value="Hexapep_GlmU"/>
    <property type="match status" value="1"/>
</dbReference>
<gene>
    <name evidence="9" type="primary">glgC</name>
    <name evidence="12" type="ordered locus">Nther_0561</name>
</gene>
<dbReference type="PROSITE" id="PS00809">
    <property type="entry name" value="ADP_GLC_PYROPHOSPH_2"/>
    <property type="match status" value="1"/>
</dbReference>
<evidence type="ECO:0000256" key="1">
    <source>
        <dbReference type="ARBA" id="ARBA00010443"/>
    </source>
</evidence>
<dbReference type="Gene3D" id="2.160.10.10">
    <property type="entry name" value="Hexapeptide repeat proteins"/>
    <property type="match status" value="1"/>
</dbReference>
<dbReference type="InParanoid" id="B2A6E9"/>
<keyword evidence="5 9" id="KW-0547">Nucleotide-binding</keyword>
<comment type="function">
    <text evidence="9">Involved in the biosynthesis of ADP-glucose, a building block required for the elongation reactions to produce glycogen. Catalyzes the reaction between ATP and alpha-D-glucose 1-phosphate (G1P) to produce pyrophosphate and ADP-Glc.</text>
</comment>
<organism evidence="12 13">
    <name type="scientific">Natranaerobius thermophilus (strain ATCC BAA-1301 / DSM 18059 / JW/NM-WN-LF)</name>
    <dbReference type="NCBI Taxonomy" id="457570"/>
    <lineage>
        <taxon>Bacteria</taxon>
        <taxon>Bacillati</taxon>
        <taxon>Bacillota</taxon>
        <taxon>Clostridia</taxon>
        <taxon>Natranaerobiales</taxon>
        <taxon>Natranaerobiaceae</taxon>
        <taxon>Natranaerobius</taxon>
    </lineage>
</organism>
<feature type="site" description="Could play a key role in the communication between the regulatory and the substrate sites" evidence="9">
    <location>
        <position position="62"/>
    </location>
</feature>
<dbReference type="HOGENOM" id="CLU_029499_14_0_9"/>
<reference evidence="12 13" key="2">
    <citation type="journal article" date="2011" name="J. Bacteriol.">
        <title>Complete genome sequence of the anaerobic, halophilic alkalithermophile Natranaerobius thermophilus JW/NM-WN-LF.</title>
        <authorList>
            <person name="Zhao B."/>
            <person name="Mesbah N.M."/>
            <person name="Dalin E."/>
            <person name="Goodwin L."/>
            <person name="Nolan M."/>
            <person name="Pitluck S."/>
            <person name="Chertkov O."/>
            <person name="Brettin T.S."/>
            <person name="Han J."/>
            <person name="Larimer F.W."/>
            <person name="Land M.L."/>
            <person name="Hauser L."/>
            <person name="Kyrpides N."/>
            <person name="Wiegel J."/>
        </authorList>
    </citation>
    <scope>NUCLEOTIDE SEQUENCE [LARGE SCALE GENOMIC DNA]</scope>
    <source>
        <strain evidence="13">ATCC BAA-1301 / DSM 18059 / JW/NM-WN-LF</strain>
    </source>
</reference>
<dbReference type="eggNOG" id="COG0448">
    <property type="taxonomic scope" value="Bacteria"/>
</dbReference>
<evidence type="ECO:0000256" key="8">
    <source>
        <dbReference type="ARBA" id="ARBA00023277"/>
    </source>
</evidence>
<feature type="site" description="Could play a key role in the communication between the regulatory and the substrate sites" evidence="9">
    <location>
        <position position="101"/>
    </location>
</feature>
<dbReference type="PANTHER" id="PTHR43523">
    <property type="entry name" value="GLUCOSE-1-PHOSPHATE ADENYLYLTRANSFERASE-RELATED"/>
    <property type="match status" value="1"/>
</dbReference>
<dbReference type="Pfam" id="PF00483">
    <property type="entry name" value="NTP_transferase"/>
    <property type="match status" value="1"/>
</dbReference>
<dbReference type="InterPro" id="IPR056818">
    <property type="entry name" value="GlmU/GlgC-like_hexapep"/>
</dbReference>
<sequence length="389" mass="44054">MINNGQDWVAMILAGGKGSRLNELTSETAKPAVLFGGKYRIIDFTLSNCRNSGVNTVGVLIQYKPFELNTHIGEGRSWDLHGTWSGVYILPPYTEKNGVCWYKGTADSVYQNLEFLSTYNPKYVLILSGDHIYKMDYQKMLQFHIASQASVTISVMEVPYSEAHRFGIMNTDNKGKIFEFEEKPQQPKNNLASMGIYIFNYDKLKEYLEKDSQNPTSTRDFGKDIIPQMLANEERLCSYIYQGYWRDVGTVKSFYDANMDLLSSKPFLKLDCQEWPILSRSSSYPPQYISETAKVRNSIISEGCHLEGTVENSVLSPGVTIKKNAVVENSVLLENTIVEQNATIKHAITCQNCHIKSFASINQENHQEPVLVPQNTTITQETKLEEVLT</sequence>
<dbReference type="GO" id="GO:0005524">
    <property type="term" value="F:ATP binding"/>
    <property type="evidence" value="ECO:0007669"/>
    <property type="project" value="UniProtKB-KW"/>
</dbReference>
<dbReference type="NCBIfam" id="NF003670">
    <property type="entry name" value="PRK05293.1"/>
    <property type="match status" value="1"/>
</dbReference>
<dbReference type="PROSITE" id="PS00808">
    <property type="entry name" value="ADP_GLC_PYROPHOSPH_1"/>
    <property type="match status" value="1"/>
</dbReference>
<dbReference type="KEGG" id="nth:Nther_0561"/>
<dbReference type="GO" id="GO:0005978">
    <property type="term" value="P:glycogen biosynthetic process"/>
    <property type="evidence" value="ECO:0007669"/>
    <property type="project" value="UniProtKB-UniRule"/>
</dbReference>
<dbReference type="AlphaFoldDB" id="B2A6E9"/>
<dbReference type="EC" id="2.7.7.27" evidence="9"/>
<dbReference type="InterPro" id="IPR005836">
    <property type="entry name" value="ADP_Glu_pyroP_CS"/>
</dbReference>
<dbReference type="EMBL" id="CP001034">
    <property type="protein sequence ID" value="ACB84157.1"/>
    <property type="molecule type" value="Genomic_DNA"/>
</dbReference>
<dbReference type="SUPFAM" id="SSF53448">
    <property type="entry name" value="Nucleotide-diphospho-sugar transferases"/>
    <property type="match status" value="1"/>
</dbReference>